<dbReference type="InterPro" id="IPR009056">
    <property type="entry name" value="Cyt_c-like_dom"/>
</dbReference>
<comment type="caution">
    <text evidence="6">The sequence shown here is derived from an EMBL/GenBank/DDBJ whole genome shotgun (WGS) entry which is preliminary data.</text>
</comment>
<proteinExistence type="predicted"/>
<dbReference type="SUPFAM" id="SSF50952">
    <property type="entry name" value="Soluble quinoprotein glucose dehydrogenase"/>
    <property type="match status" value="1"/>
</dbReference>
<evidence type="ECO:0000313" key="6">
    <source>
        <dbReference type="EMBL" id="RRB02769.1"/>
    </source>
</evidence>
<evidence type="ECO:0000256" key="1">
    <source>
        <dbReference type="ARBA" id="ARBA00022617"/>
    </source>
</evidence>
<dbReference type="GO" id="GO:0009055">
    <property type="term" value="F:electron transfer activity"/>
    <property type="evidence" value="ECO:0007669"/>
    <property type="project" value="InterPro"/>
</dbReference>
<dbReference type="InterPro" id="IPR011041">
    <property type="entry name" value="Quinoprot_gluc/sorb_DH_b-prop"/>
</dbReference>
<dbReference type="Pfam" id="PF13442">
    <property type="entry name" value="Cytochrome_CBB3"/>
    <property type="match status" value="1"/>
</dbReference>
<dbReference type="Proteomes" id="UP000271925">
    <property type="component" value="Unassembled WGS sequence"/>
</dbReference>
<keyword evidence="7" id="KW-1185">Reference proteome</keyword>
<gene>
    <name evidence="6" type="ORF">EHT25_20205</name>
</gene>
<dbReference type="SUPFAM" id="SSF46626">
    <property type="entry name" value="Cytochrome c"/>
    <property type="match status" value="1"/>
</dbReference>
<evidence type="ECO:0000313" key="7">
    <source>
        <dbReference type="Proteomes" id="UP000271925"/>
    </source>
</evidence>
<dbReference type="RefSeq" id="WP_124876932.1">
    <property type="nucleotide sequence ID" value="NZ_RQJO01000009.1"/>
</dbReference>
<dbReference type="Gene3D" id="1.10.760.10">
    <property type="entry name" value="Cytochrome c-like domain"/>
    <property type="match status" value="1"/>
</dbReference>
<evidence type="ECO:0000259" key="5">
    <source>
        <dbReference type="PROSITE" id="PS51007"/>
    </source>
</evidence>
<dbReference type="InterPro" id="IPR036909">
    <property type="entry name" value="Cyt_c-like_dom_sf"/>
</dbReference>
<keyword evidence="1 4" id="KW-0349">Heme</keyword>
<dbReference type="AlphaFoldDB" id="A0A3P1BNX4"/>
<dbReference type="Pfam" id="PF07995">
    <property type="entry name" value="GSDH"/>
    <property type="match status" value="1"/>
</dbReference>
<evidence type="ECO:0000256" key="4">
    <source>
        <dbReference type="PROSITE-ProRule" id="PRU00433"/>
    </source>
</evidence>
<protein>
    <submittedName>
        <fullName evidence="6">PQQ-dependent sugar dehydrogenase</fullName>
    </submittedName>
</protein>
<organism evidence="6 7">
    <name type="scientific">Larkinella rosea</name>
    <dbReference type="NCBI Taxonomy" id="2025312"/>
    <lineage>
        <taxon>Bacteria</taxon>
        <taxon>Pseudomonadati</taxon>
        <taxon>Bacteroidota</taxon>
        <taxon>Cytophagia</taxon>
        <taxon>Cytophagales</taxon>
        <taxon>Spirosomataceae</taxon>
        <taxon>Larkinella</taxon>
    </lineage>
</organism>
<dbReference type="InterPro" id="IPR011042">
    <property type="entry name" value="6-blade_b-propeller_TolB-like"/>
</dbReference>
<feature type="domain" description="Cytochrome c" evidence="5">
    <location>
        <begin position="388"/>
        <end position="473"/>
    </location>
</feature>
<dbReference type="PANTHER" id="PTHR19328">
    <property type="entry name" value="HEDGEHOG-INTERACTING PROTEIN"/>
    <property type="match status" value="1"/>
</dbReference>
<evidence type="ECO:0000256" key="2">
    <source>
        <dbReference type="ARBA" id="ARBA00022723"/>
    </source>
</evidence>
<dbReference type="OrthoDB" id="9770043at2"/>
<dbReference type="PANTHER" id="PTHR19328:SF13">
    <property type="entry name" value="HIPL1 PROTEIN"/>
    <property type="match status" value="1"/>
</dbReference>
<dbReference type="GO" id="GO:0020037">
    <property type="term" value="F:heme binding"/>
    <property type="evidence" value="ECO:0007669"/>
    <property type="project" value="InterPro"/>
</dbReference>
<dbReference type="EMBL" id="RQJO01000009">
    <property type="protein sequence ID" value="RRB02769.1"/>
    <property type="molecule type" value="Genomic_DNA"/>
</dbReference>
<sequence>MKLKGYGLLVAGICLGLYATGFKIRPSAPKPPNFFVIDTVAKNVIVPWEILFLPDQTMLFTERAGRVRIYRHNRLIEKPALTVSDVETTKKMGLLGLCIHPDFQKNRLIYLAYNYLSGTTPLLRVVRYRFENDVFVSPKTIIEGILANMNHTGCRLKFGPDRKLYVTTGDADHAMQAQDLKSLTGKILRLNDDGSIPADNPFMSNDTARKEIWSYGHRNPQGLAFQPGTGTLFESEHGPTGGDEVNRIEKGKNYGWPRVHHRDVLAGTEPPLLEYTPSVGPAEAVFYTGTAFPNLKGNLLVATMRGESILRIQVEGDRLVAQERLFRNQFGRIRALAVGPDGAIYLSTSQNDPPEGKPRPGDDLILRIRPATHGNELQAFSATIKNEPTTTDGFVATTTPEGQYQQLCASCHGAALEGTDRAKSLRTLKNGSTRNDLIRIIQRGLTDKGMPAWEGALSPTDIEKMADFILSKTGKK</sequence>
<keyword evidence="3 4" id="KW-0408">Iron</keyword>
<dbReference type="InterPro" id="IPR012938">
    <property type="entry name" value="Glc/Sorbosone_DH"/>
</dbReference>
<reference evidence="6 7" key="1">
    <citation type="submission" date="2018-11" db="EMBL/GenBank/DDBJ databases">
        <authorList>
            <person name="Zhou Z."/>
            <person name="Wang G."/>
        </authorList>
    </citation>
    <scope>NUCLEOTIDE SEQUENCE [LARGE SCALE GENOMIC DNA]</scope>
    <source>
        <strain evidence="6 7">KCTC52004</strain>
    </source>
</reference>
<keyword evidence="2 4" id="KW-0479">Metal-binding</keyword>
<name>A0A3P1BNX4_9BACT</name>
<dbReference type="PROSITE" id="PS51007">
    <property type="entry name" value="CYTC"/>
    <property type="match status" value="1"/>
</dbReference>
<dbReference type="Gene3D" id="2.120.10.30">
    <property type="entry name" value="TolB, C-terminal domain"/>
    <property type="match status" value="1"/>
</dbReference>
<accession>A0A3P1BNX4</accession>
<evidence type="ECO:0000256" key="3">
    <source>
        <dbReference type="ARBA" id="ARBA00023004"/>
    </source>
</evidence>
<dbReference type="GO" id="GO:0046872">
    <property type="term" value="F:metal ion binding"/>
    <property type="evidence" value="ECO:0007669"/>
    <property type="project" value="UniProtKB-KW"/>
</dbReference>